<keyword evidence="1" id="KW-1133">Transmembrane helix</keyword>
<comment type="caution">
    <text evidence="2">The sequence shown here is derived from an EMBL/GenBank/DDBJ whole genome shotgun (WGS) entry which is preliminary data.</text>
</comment>
<feature type="transmembrane region" description="Helical" evidence="1">
    <location>
        <begin position="54"/>
        <end position="73"/>
    </location>
</feature>
<sequence length="125" mass="14471">MKQHFQYLFFCHRIPSRSFFYKGVQFPICARCTGICVGYIIGIFIVGFYSLPPFVYALILTIPMIIDGTGQLFRKWISNNLRRLLTGILGGIGIVYIFIHGVLLFWDLTIYFYNIGKYIGSLFFS</sequence>
<name>A0ABV2PGS8_9BACI</name>
<organism evidence="2 3">
    <name type="scientific">Lysinibacillus parviboronicapiens</name>
    <dbReference type="NCBI Taxonomy" id="436516"/>
    <lineage>
        <taxon>Bacteria</taxon>
        <taxon>Bacillati</taxon>
        <taxon>Bacillota</taxon>
        <taxon>Bacilli</taxon>
        <taxon>Bacillales</taxon>
        <taxon>Bacillaceae</taxon>
        <taxon>Lysinibacillus</taxon>
    </lineage>
</organism>
<reference evidence="2 3" key="1">
    <citation type="submission" date="2024-06" db="EMBL/GenBank/DDBJ databases">
        <title>Sorghum-associated microbial communities from plants grown in Nebraska, USA.</title>
        <authorList>
            <person name="Schachtman D."/>
        </authorList>
    </citation>
    <scope>NUCLEOTIDE SEQUENCE [LARGE SCALE GENOMIC DNA]</scope>
    <source>
        <strain evidence="2 3">736</strain>
    </source>
</reference>
<keyword evidence="1" id="KW-0472">Membrane</keyword>
<accession>A0ABV2PGS8</accession>
<dbReference type="InterPro" id="IPR019206">
    <property type="entry name" value="DUF2085_TM"/>
</dbReference>
<dbReference type="RefSeq" id="WP_202973810.1">
    <property type="nucleotide sequence ID" value="NZ_CP073713.1"/>
</dbReference>
<evidence type="ECO:0000256" key="1">
    <source>
        <dbReference type="SAM" id="Phobius"/>
    </source>
</evidence>
<keyword evidence="3" id="KW-1185">Reference proteome</keyword>
<feature type="transmembrane region" description="Helical" evidence="1">
    <location>
        <begin position="85"/>
        <end position="106"/>
    </location>
</feature>
<keyword evidence="1" id="KW-0812">Transmembrane</keyword>
<protein>
    <submittedName>
        <fullName evidence="2">Membrane protein</fullName>
    </submittedName>
</protein>
<evidence type="ECO:0000313" key="3">
    <source>
        <dbReference type="Proteomes" id="UP001549363"/>
    </source>
</evidence>
<feature type="transmembrane region" description="Helical" evidence="1">
    <location>
        <begin position="28"/>
        <end position="48"/>
    </location>
</feature>
<dbReference type="Proteomes" id="UP001549363">
    <property type="component" value="Unassembled WGS sequence"/>
</dbReference>
<dbReference type="EMBL" id="JBEPSB010000003">
    <property type="protein sequence ID" value="MET4560019.1"/>
    <property type="molecule type" value="Genomic_DNA"/>
</dbReference>
<proteinExistence type="predicted"/>
<evidence type="ECO:0000313" key="2">
    <source>
        <dbReference type="EMBL" id="MET4560019.1"/>
    </source>
</evidence>
<dbReference type="Pfam" id="PF09858">
    <property type="entry name" value="DUF2085"/>
    <property type="match status" value="1"/>
</dbReference>
<gene>
    <name evidence="2" type="ORF">ABIA69_001162</name>
</gene>